<dbReference type="GO" id="GO:0070847">
    <property type="term" value="C:core mediator complex"/>
    <property type="evidence" value="ECO:0007669"/>
    <property type="project" value="TreeGrafter"/>
</dbReference>
<dbReference type="PANTHER" id="PTHR13208">
    <property type="entry name" value="MEDIATOR OF RNA POLYMERASE II TRANSCRIPTION SUBUNIT 4"/>
    <property type="match status" value="1"/>
</dbReference>
<name>A0A7H8R190_TALRU</name>
<dbReference type="AlphaFoldDB" id="A0A7H8R190"/>
<keyword evidence="4 8" id="KW-0805">Transcription regulation</keyword>
<dbReference type="Pfam" id="PF10018">
    <property type="entry name" value="Med4"/>
    <property type="match status" value="1"/>
</dbReference>
<keyword evidence="11" id="KW-1185">Reference proteome</keyword>
<accession>A0A7H8R190</accession>
<evidence type="ECO:0000256" key="7">
    <source>
        <dbReference type="ARBA" id="ARBA00031257"/>
    </source>
</evidence>
<keyword evidence="6 8" id="KW-0539">Nucleus</keyword>
<keyword evidence="5 8" id="KW-0804">Transcription</keyword>
<dbReference type="GO" id="GO:0016592">
    <property type="term" value="C:mediator complex"/>
    <property type="evidence" value="ECO:0007669"/>
    <property type="project" value="InterPro"/>
</dbReference>
<evidence type="ECO:0000256" key="2">
    <source>
        <dbReference type="ARBA" id="ARBA00009626"/>
    </source>
</evidence>
<feature type="compositionally biased region" description="Low complexity" evidence="9">
    <location>
        <begin position="273"/>
        <end position="287"/>
    </location>
</feature>
<evidence type="ECO:0000256" key="8">
    <source>
        <dbReference type="RuleBase" id="RU364141"/>
    </source>
</evidence>
<evidence type="ECO:0000256" key="3">
    <source>
        <dbReference type="ARBA" id="ARBA00020629"/>
    </source>
</evidence>
<comment type="subcellular location">
    <subcellularLocation>
        <location evidence="1 8">Nucleus</location>
    </subcellularLocation>
</comment>
<feature type="region of interest" description="Disordered" evidence="9">
    <location>
        <begin position="87"/>
        <end position="124"/>
    </location>
</feature>
<comment type="similarity">
    <text evidence="2 8">Belongs to the Mediator complex subunit 4 family.</text>
</comment>
<evidence type="ECO:0000256" key="1">
    <source>
        <dbReference type="ARBA" id="ARBA00004123"/>
    </source>
</evidence>
<proteinExistence type="inferred from homology"/>
<feature type="region of interest" description="Disordered" evidence="9">
    <location>
        <begin position="273"/>
        <end position="317"/>
    </location>
</feature>
<feature type="compositionally biased region" description="Acidic residues" evidence="9">
    <location>
        <begin position="98"/>
        <end position="115"/>
    </location>
</feature>
<dbReference type="OrthoDB" id="1929813at2759"/>
<keyword evidence="8" id="KW-0010">Activator</keyword>
<dbReference type="PANTHER" id="PTHR13208:SF2">
    <property type="entry name" value="MEDIATOR OF RNA POLYMERASE II TRANSCRIPTION SUBUNIT 4"/>
    <property type="match status" value="1"/>
</dbReference>
<gene>
    <name evidence="8" type="primary">MED4</name>
    <name evidence="10" type="ORF">TRUGW13939_06575</name>
</gene>
<dbReference type="EMBL" id="CP055900">
    <property type="protein sequence ID" value="QKX59441.1"/>
    <property type="molecule type" value="Genomic_DNA"/>
</dbReference>
<dbReference type="GO" id="GO:0006357">
    <property type="term" value="P:regulation of transcription by RNA polymerase II"/>
    <property type="evidence" value="ECO:0007669"/>
    <property type="project" value="InterPro"/>
</dbReference>
<dbReference type="InterPro" id="IPR019258">
    <property type="entry name" value="Mediator_Med4"/>
</dbReference>
<evidence type="ECO:0000313" key="10">
    <source>
        <dbReference type="EMBL" id="QKX59441.1"/>
    </source>
</evidence>
<reference evidence="11" key="1">
    <citation type="submission" date="2020-06" db="EMBL/GenBank/DDBJ databases">
        <title>A chromosome-scale genome assembly of Talaromyces rugulosus W13939.</title>
        <authorList>
            <person name="Wang B."/>
            <person name="Guo L."/>
            <person name="Ye K."/>
            <person name="Wang L."/>
        </authorList>
    </citation>
    <scope>NUCLEOTIDE SEQUENCE [LARGE SCALE GENOMIC DNA]</scope>
    <source>
        <strain evidence="11">W13939</strain>
    </source>
</reference>
<evidence type="ECO:0000256" key="4">
    <source>
        <dbReference type="ARBA" id="ARBA00023015"/>
    </source>
</evidence>
<comment type="function">
    <text evidence="8">Component of the Mediator complex, a coactivator involved in the regulated transcription of nearly all RNA polymerase II-dependent genes. Mediator functions as a bridge to convey information from gene-specific regulatory proteins to the basal RNA polymerase II transcription machinery. Mediator is recruited to promoters by direct interactions with regulatory proteins and serves as a scaffold for the assembly of a functional preinitiation complex with RNA polymerase II and the general transcription factors.</text>
</comment>
<comment type="subunit">
    <text evidence="8">Component of the Mediator complex.</text>
</comment>
<evidence type="ECO:0000313" key="11">
    <source>
        <dbReference type="Proteomes" id="UP000509510"/>
    </source>
</evidence>
<evidence type="ECO:0000256" key="9">
    <source>
        <dbReference type="SAM" id="MobiDB-lite"/>
    </source>
</evidence>
<evidence type="ECO:0000256" key="5">
    <source>
        <dbReference type="ARBA" id="ARBA00023163"/>
    </source>
</evidence>
<protein>
    <recommendedName>
        <fullName evidence="3 8">Mediator of RNA polymerase II transcription subunit 4</fullName>
    </recommendedName>
    <alternativeName>
        <fullName evidence="7 8">Mediator complex subunit 4</fullName>
    </alternativeName>
</protein>
<dbReference type="Proteomes" id="UP000509510">
    <property type="component" value="Chromosome III"/>
</dbReference>
<sequence length="317" mass="33931">MNAQLSSALDGLENKLNTLLSSLMAPTAAGAPTAAISLLEADDVVTSALDTLRTHQANYNKILRLRAEEENLEERIKGIVRDISGAGQEIVDATGDNDNGDYTDDESESDTESDSEYVKEKPRKGSRKEVDYRLLLDFARRISKYNKQAAADAAAGIGTGQKKKLQDTQTDANGVDTTAETDGQEAPVENVTKEATNWLDQTADADRQTFMIPYPNEDRIRMGLMGQIQMAAIDQNLDLDKEAERMVLEAEGAGVATAMSAVEAGGQDNNLASEAAKAAAHAGSQVAERGTASAARAPAPQPKALLDLDLYDPDEDD</sequence>
<evidence type="ECO:0000256" key="6">
    <source>
        <dbReference type="ARBA" id="ARBA00023242"/>
    </source>
</evidence>
<dbReference type="GO" id="GO:0003712">
    <property type="term" value="F:transcription coregulator activity"/>
    <property type="evidence" value="ECO:0007669"/>
    <property type="project" value="InterPro"/>
</dbReference>
<organism evidence="10 11">
    <name type="scientific">Talaromyces rugulosus</name>
    <name type="common">Penicillium rugulosum</name>
    <dbReference type="NCBI Taxonomy" id="121627"/>
    <lineage>
        <taxon>Eukaryota</taxon>
        <taxon>Fungi</taxon>
        <taxon>Dikarya</taxon>
        <taxon>Ascomycota</taxon>
        <taxon>Pezizomycotina</taxon>
        <taxon>Eurotiomycetes</taxon>
        <taxon>Eurotiomycetidae</taxon>
        <taxon>Eurotiales</taxon>
        <taxon>Trichocomaceae</taxon>
        <taxon>Talaromyces</taxon>
        <taxon>Talaromyces sect. Islandici</taxon>
    </lineage>
</organism>